<reference evidence="2" key="1">
    <citation type="journal article" date="2014" name="Genome Announc.">
        <title>Draft Genome Sequence of the Yeast Pseudozyma antarctica Type Strain JCM10317, a Producer of the Glycolipid Biosurfactants, Mannosylerythritol Lipids.</title>
        <authorList>
            <person name="Saika A."/>
            <person name="Koike H."/>
            <person name="Hori T."/>
            <person name="Fukuoka T."/>
            <person name="Sato S."/>
            <person name="Habe H."/>
            <person name="Kitamoto D."/>
            <person name="Morita T."/>
        </authorList>
    </citation>
    <scope>NUCLEOTIDE SEQUENCE [LARGE SCALE GENOMIC DNA]</scope>
    <source>
        <strain evidence="2">JCM 10317</strain>
    </source>
</reference>
<accession>A0A081CD16</accession>
<dbReference type="GeneID" id="26303625"/>
<dbReference type="AlphaFoldDB" id="A0A081CD16"/>
<proteinExistence type="predicted"/>
<protein>
    <submittedName>
        <fullName evidence="1">Uncharacterized protein</fullName>
    </submittedName>
</protein>
<dbReference type="RefSeq" id="XP_014657502.1">
    <property type="nucleotide sequence ID" value="XM_014802016.1"/>
</dbReference>
<organism evidence="1 2">
    <name type="scientific">Pseudozyma antarctica</name>
    <name type="common">Yeast</name>
    <name type="synonym">Candida antarctica</name>
    <dbReference type="NCBI Taxonomy" id="84753"/>
    <lineage>
        <taxon>Eukaryota</taxon>
        <taxon>Fungi</taxon>
        <taxon>Dikarya</taxon>
        <taxon>Basidiomycota</taxon>
        <taxon>Ustilaginomycotina</taxon>
        <taxon>Ustilaginomycetes</taxon>
        <taxon>Ustilaginales</taxon>
        <taxon>Ustilaginaceae</taxon>
        <taxon>Moesziomyces</taxon>
    </lineage>
</organism>
<name>A0A081CD16_PSEA2</name>
<dbReference type="OrthoDB" id="10280983at2759"/>
<keyword evidence="2" id="KW-1185">Reference proteome</keyword>
<dbReference type="HOGENOM" id="CLU_1705002_0_0_1"/>
<dbReference type="Proteomes" id="UP000053758">
    <property type="component" value="Unassembled WGS sequence"/>
</dbReference>
<gene>
    <name evidence="1" type="ORF">PAN0_005d2776</name>
</gene>
<dbReference type="EMBL" id="DF830072">
    <property type="protein sequence ID" value="GAK64562.1"/>
    <property type="molecule type" value="Genomic_DNA"/>
</dbReference>
<sequence>MKIFFPLCALVVFAVTWVEAVFPPMPDSVASGGEEIRALWEAASQGTFMNVLPPNMAGIQNEWTNFLSTEGEDIINRYYKETFRDKIFAAKFHGHGKFVKMANFALTKPYQYHPNTDAYKPQVAALLIETFASRPTPARKVQWAKDLRLGRPGTGST</sequence>
<evidence type="ECO:0000313" key="1">
    <source>
        <dbReference type="EMBL" id="GAK64562.1"/>
    </source>
</evidence>
<evidence type="ECO:0000313" key="2">
    <source>
        <dbReference type="Proteomes" id="UP000053758"/>
    </source>
</evidence>